<evidence type="ECO:0000313" key="6">
    <source>
        <dbReference type="Proteomes" id="UP000549971"/>
    </source>
</evidence>
<dbReference type="Pfam" id="PF00392">
    <property type="entry name" value="GntR"/>
    <property type="match status" value="1"/>
</dbReference>
<dbReference type="GO" id="GO:0003700">
    <property type="term" value="F:DNA-binding transcription factor activity"/>
    <property type="evidence" value="ECO:0007669"/>
    <property type="project" value="InterPro"/>
</dbReference>
<sequence length="243" mass="27116">MSSSSEIRPTAEPGTDTSWLRSVADDAALFDRSSSAERVADVLRRRITEGVLRPGTQLSEELLKEALQVSRNTLREAFRLLTHEGLLVHRMHRGVFVPDLTEDDLLDLYRLRRVLECDVVRTLDGLEPDQLEPLREDVAASEAAAGAGDWISVGTANMRFHRHLVGLAGSTRMDEITGRLLAELRLLFHVIATPRALHEPYIARNRSLLELLEAGEYTRAADELNAYLLDSQAALLAAFRARP</sequence>
<evidence type="ECO:0000313" key="5">
    <source>
        <dbReference type="EMBL" id="MBB5838652.1"/>
    </source>
</evidence>
<dbReference type="InterPro" id="IPR008920">
    <property type="entry name" value="TF_FadR/GntR_C"/>
</dbReference>
<dbReference type="SMART" id="SM00895">
    <property type="entry name" value="FCD"/>
    <property type="match status" value="1"/>
</dbReference>
<dbReference type="Pfam" id="PF07729">
    <property type="entry name" value="FCD"/>
    <property type="match status" value="1"/>
</dbReference>
<dbReference type="PROSITE" id="PS50949">
    <property type="entry name" value="HTH_GNTR"/>
    <property type="match status" value="1"/>
</dbReference>
<dbReference type="EMBL" id="JACHMY010000001">
    <property type="protein sequence ID" value="MBB5838652.1"/>
    <property type="molecule type" value="Genomic_DNA"/>
</dbReference>
<dbReference type="SUPFAM" id="SSF48008">
    <property type="entry name" value="GntR ligand-binding domain-like"/>
    <property type="match status" value="1"/>
</dbReference>
<keyword evidence="3" id="KW-0804">Transcription</keyword>
<dbReference type="SMART" id="SM00345">
    <property type="entry name" value="HTH_GNTR"/>
    <property type="match status" value="1"/>
</dbReference>
<dbReference type="Gene3D" id="1.20.120.530">
    <property type="entry name" value="GntR ligand-binding domain-like"/>
    <property type="match status" value="1"/>
</dbReference>
<organism evidence="5 6">
    <name type="scientific">Kribbella italica</name>
    <dbReference type="NCBI Taxonomy" id="1540520"/>
    <lineage>
        <taxon>Bacteria</taxon>
        <taxon>Bacillati</taxon>
        <taxon>Actinomycetota</taxon>
        <taxon>Actinomycetes</taxon>
        <taxon>Propionibacteriales</taxon>
        <taxon>Kribbellaceae</taxon>
        <taxon>Kribbella</taxon>
    </lineage>
</organism>
<feature type="domain" description="HTH gntR-type" evidence="4">
    <location>
        <begin position="33"/>
        <end position="100"/>
    </location>
</feature>
<dbReference type="CDD" id="cd07377">
    <property type="entry name" value="WHTH_GntR"/>
    <property type="match status" value="1"/>
</dbReference>
<evidence type="ECO:0000259" key="4">
    <source>
        <dbReference type="PROSITE" id="PS50949"/>
    </source>
</evidence>
<evidence type="ECO:0000256" key="1">
    <source>
        <dbReference type="ARBA" id="ARBA00023015"/>
    </source>
</evidence>
<dbReference type="GO" id="GO:0003677">
    <property type="term" value="F:DNA binding"/>
    <property type="evidence" value="ECO:0007669"/>
    <property type="project" value="UniProtKB-KW"/>
</dbReference>
<dbReference type="PANTHER" id="PTHR43537">
    <property type="entry name" value="TRANSCRIPTIONAL REGULATOR, GNTR FAMILY"/>
    <property type="match status" value="1"/>
</dbReference>
<dbReference type="InterPro" id="IPR000524">
    <property type="entry name" value="Tscrpt_reg_HTH_GntR"/>
</dbReference>
<dbReference type="RefSeq" id="WP_184799659.1">
    <property type="nucleotide sequence ID" value="NZ_JACHMY010000001.1"/>
</dbReference>
<dbReference type="Proteomes" id="UP000549971">
    <property type="component" value="Unassembled WGS sequence"/>
</dbReference>
<dbReference type="Gene3D" id="1.10.10.10">
    <property type="entry name" value="Winged helix-like DNA-binding domain superfamily/Winged helix DNA-binding domain"/>
    <property type="match status" value="1"/>
</dbReference>
<evidence type="ECO:0000256" key="3">
    <source>
        <dbReference type="ARBA" id="ARBA00023163"/>
    </source>
</evidence>
<keyword evidence="1" id="KW-0805">Transcription regulation</keyword>
<reference evidence="5 6" key="1">
    <citation type="submission" date="2020-08" db="EMBL/GenBank/DDBJ databases">
        <title>Sequencing the genomes of 1000 actinobacteria strains.</title>
        <authorList>
            <person name="Klenk H.-P."/>
        </authorList>
    </citation>
    <scope>NUCLEOTIDE SEQUENCE [LARGE SCALE GENOMIC DNA]</scope>
    <source>
        <strain evidence="5 6">DSM 28967</strain>
    </source>
</reference>
<comment type="caution">
    <text evidence="5">The sequence shown here is derived from an EMBL/GenBank/DDBJ whole genome shotgun (WGS) entry which is preliminary data.</text>
</comment>
<dbReference type="InterPro" id="IPR036388">
    <property type="entry name" value="WH-like_DNA-bd_sf"/>
</dbReference>
<keyword evidence="6" id="KW-1185">Reference proteome</keyword>
<dbReference type="InterPro" id="IPR036390">
    <property type="entry name" value="WH_DNA-bd_sf"/>
</dbReference>
<accession>A0A7W9MWU0</accession>
<dbReference type="PANTHER" id="PTHR43537:SF45">
    <property type="entry name" value="GNTR FAMILY REGULATORY PROTEIN"/>
    <property type="match status" value="1"/>
</dbReference>
<gene>
    <name evidence="5" type="ORF">HDA39_005386</name>
</gene>
<dbReference type="InterPro" id="IPR011711">
    <property type="entry name" value="GntR_C"/>
</dbReference>
<name>A0A7W9MWU0_9ACTN</name>
<dbReference type="SUPFAM" id="SSF46785">
    <property type="entry name" value="Winged helix' DNA-binding domain"/>
    <property type="match status" value="1"/>
</dbReference>
<protein>
    <submittedName>
        <fullName evidence="5">DNA-binding GntR family transcriptional regulator</fullName>
    </submittedName>
</protein>
<evidence type="ECO:0000256" key="2">
    <source>
        <dbReference type="ARBA" id="ARBA00023125"/>
    </source>
</evidence>
<dbReference type="AlphaFoldDB" id="A0A7W9MWU0"/>
<proteinExistence type="predicted"/>
<keyword evidence="2 5" id="KW-0238">DNA-binding</keyword>